<sequence>MQDPSSFLQPVNPPFPEQERLKCPRCESSNTKFCYYNNYNLSQPRHFCKSCRRYWTKGGALRNIPVGGGTRKTPKRPANTKRGSSDSEPKPGGGSAQAHTHRLVEPSEGPSQPAIANPTALSHLPAPYRILDLDMEPERPLPDLSGSFSSLLASNQQFHPISEGVDPIGIGSRTVQFSGFGKDLNTRMSLDCGPESGLKLPRNGGLVNGYLSLHNSNGNCNGYGGNGGEEEPSYWSTGNGWPDLAISTPRSRFDYSKAGK</sequence>
<evidence type="ECO:0000256" key="1">
    <source>
        <dbReference type="ARBA" id="ARBA00022723"/>
    </source>
</evidence>
<feature type="region of interest" description="Disordered" evidence="10">
    <location>
        <begin position="62"/>
        <end position="100"/>
    </location>
</feature>
<comment type="function">
    <text evidence="9">Transcription factor that binds specifically to a 5'-AA[AG]G-3' consensus core sequence.</text>
</comment>
<keyword evidence="5 8" id="KW-0238">DNA-binding</keyword>
<evidence type="ECO:0000256" key="7">
    <source>
        <dbReference type="ARBA" id="ARBA00023242"/>
    </source>
</evidence>
<dbReference type="InterPro" id="IPR003851">
    <property type="entry name" value="Znf_Dof"/>
</dbReference>
<dbReference type="PANTHER" id="PTHR31992">
    <property type="entry name" value="DOF ZINC FINGER PROTEIN DOF1.4-RELATED"/>
    <property type="match status" value="1"/>
</dbReference>
<dbReference type="InterPro" id="IPR045174">
    <property type="entry name" value="Dof"/>
</dbReference>
<dbReference type="GO" id="GO:0003677">
    <property type="term" value="F:DNA binding"/>
    <property type="evidence" value="ECO:0007669"/>
    <property type="project" value="UniProtKB-UniRule"/>
</dbReference>
<evidence type="ECO:0000256" key="3">
    <source>
        <dbReference type="ARBA" id="ARBA00022833"/>
    </source>
</evidence>
<dbReference type="GO" id="GO:0003700">
    <property type="term" value="F:DNA-binding transcription factor activity"/>
    <property type="evidence" value="ECO:0007669"/>
    <property type="project" value="UniProtKB-UniRule"/>
</dbReference>
<reference evidence="12 13" key="1">
    <citation type="journal article" date="2023" name="Hortic Res">
        <title>Pangenome of water caltrop reveals structural variations and asymmetric subgenome divergence after allopolyploidization.</title>
        <authorList>
            <person name="Zhang X."/>
            <person name="Chen Y."/>
            <person name="Wang L."/>
            <person name="Yuan Y."/>
            <person name="Fang M."/>
            <person name="Shi L."/>
            <person name="Lu R."/>
            <person name="Comes H.P."/>
            <person name="Ma Y."/>
            <person name="Chen Y."/>
            <person name="Huang G."/>
            <person name="Zhou Y."/>
            <person name="Zheng Z."/>
            <person name="Qiu Y."/>
        </authorList>
    </citation>
    <scope>NUCLEOTIDE SEQUENCE [LARGE SCALE GENOMIC DNA]</scope>
    <source>
        <tissue evidence="12">Roots</tissue>
    </source>
</reference>
<dbReference type="PANTHER" id="PTHR31992:SF62">
    <property type="entry name" value="DOF ZINC FINGER PROTEIN DOF3.1"/>
    <property type="match status" value="1"/>
</dbReference>
<keyword evidence="4 9" id="KW-0805">Transcription regulation</keyword>
<protein>
    <recommendedName>
        <fullName evidence="9">Dof zinc finger protein</fullName>
    </recommendedName>
</protein>
<dbReference type="PROSITE" id="PS01361">
    <property type="entry name" value="ZF_DOF_1"/>
    <property type="match status" value="1"/>
</dbReference>
<evidence type="ECO:0000256" key="5">
    <source>
        <dbReference type="ARBA" id="ARBA00023125"/>
    </source>
</evidence>
<keyword evidence="3 9" id="KW-0862">Zinc</keyword>
<proteinExistence type="predicted"/>
<evidence type="ECO:0000313" key="13">
    <source>
        <dbReference type="Proteomes" id="UP001345219"/>
    </source>
</evidence>
<keyword evidence="6 9" id="KW-0804">Transcription</keyword>
<organism evidence="12 13">
    <name type="scientific">Trapa incisa</name>
    <dbReference type="NCBI Taxonomy" id="236973"/>
    <lineage>
        <taxon>Eukaryota</taxon>
        <taxon>Viridiplantae</taxon>
        <taxon>Streptophyta</taxon>
        <taxon>Embryophyta</taxon>
        <taxon>Tracheophyta</taxon>
        <taxon>Spermatophyta</taxon>
        <taxon>Magnoliopsida</taxon>
        <taxon>eudicotyledons</taxon>
        <taxon>Gunneridae</taxon>
        <taxon>Pentapetalae</taxon>
        <taxon>rosids</taxon>
        <taxon>malvids</taxon>
        <taxon>Myrtales</taxon>
        <taxon>Lythraceae</taxon>
        <taxon>Trapa</taxon>
    </lineage>
</organism>
<evidence type="ECO:0000256" key="2">
    <source>
        <dbReference type="ARBA" id="ARBA00022771"/>
    </source>
</evidence>
<accession>A0AAN7PZ19</accession>
<evidence type="ECO:0000256" key="10">
    <source>
        <dbReference type="SAM" id="MobiDB-lite"/>
    </source>
</evidence>
<keyword evidence="13" id="KW-1185">Reference proteome</keyword>
<dbReference type="Proteomes" id="UP001345219">
    <property type="component" value="Chromosome 6"/>
</dbReference>
<dbReference type="PROSITE" id="PS50884">
    <property type="entry name" value="ZF_DOF_2"/>
    <property type="match status" value="1"/>
</dbReference>
<comment type="caution">
    <text evidence="12">The sequence shown here is derived from an EMBL/GenBank/DDBJ whole genome shotgun (WGS) entry which is preliminary data.</text>
</comment>
<feature type="domain" description="Dof-type" evidence="11">
    <location>
        <begin position="21"/>
        <end position="75"/>
    </location>
</feature>
<gene>
    <name evidence="12" type="ORF">SAY87_006563</name>
</gene>
<evidence type="ECO:0000256" key="6">
    <source>
        <dbReference type="ARBA" id="ARBA00023163"/>
    </source>
</evidence>
<evidence type="ECO:0000259" key="11">
    <source>
        <dbReference type="PROSITE" id="PS50884"/>
    </source>
</evidence>
<keyword evidence="1 9" id="KW-0479">Metal-binding</keyword>
<evidence type="ECO:0000256" key="9">
    <source>
        <dbReference type="RuleBase" id="RU369094"/>
    </source>
</evidence>
<evidence type="ECO:0000256" key="8">
    <source>
        <dbReference type="PROSITE-ProRule" id="PRU00071"/>
    </source>
</evidence>
<keyword evidence="2 8" id="KW-0863">Zinc-finger</keyword>
<dbReference type="EMBL" id="JAXIOK010000013">
    <property type="protein sequence ID" value="KAK4756436.1"/>
    <property type="molecule type" value="Genomic_DNA"/>
</dbReference>
<feature type="region of interest" description="Disordered" evidence="10">
    <location>
        <begin position="1"/>
        <end position="22"/>
    </location>
</feature>
<dbReference type="AlphaFoldDB" id="A0AAN7PZ19"/>
<dbReference type="GO" id="GO:0005634">
    <property type="term" value="C:nucleus"/>
    <property type="evidence" value="ECO:0007669"/>
    <property type="project" value="UniProtKB-SubCell"/>
</dbReference>
<evidence type="ECO:0000313" key="12">
    <source>
        <dbReference type="EMBL" id="KAK4756436.1"/>
    </source>
</evidence>
<evidence type="ECO:0000256" key="4">
    <source>
        <dbReference type="ARBA" id="ARBA00023015"/>
    </source>
</evidence>
<dbReference type="GO" id="GO:0008270">
    <property type="term" value="F:zinc ion binding"/>
    <property type="evidence" value="ECO:0007669"/>
    <property type="project" value="UniProtKB-KW"/>
</dbReference>
<comment type="subcellular location">
    <subcellularLocation>
        <location evidence="8 9">Nucleus</location>
    </subcellularLocation>
</comment>
<dbReference type="Pfam" id="PF02701">
    <property type="entry name" value="Zn_ribbon_Dof"/>
    <property type="match status" value="1"/>
</dbReference>
<name>A0AAN7PZ19_9MYRT</name>
<keyword evidence="7 8" id="KW-0539">Nucleus</keyword>